<evidence type="ECO:0000313" key="1">
    <source>
        <dbReference type="EMBL" id="ESA06805.1"/>
    </source>
</evidence>
<dbReference type="HOGENOM" id="CLU_2923830_0_0_1"/>
<reference evidence="1" key="1">
    <citation type="submission" date="2013-07" db="EMBL/GenBank/DDBJ databases">
        <title>The genome of an arbuscular mycorrhizal fungus provides insights into the evolution of the oldest plant symbiosis.</title>
        <authorList>
            <consortium name="DOE Joint Genome Institute"/>
            <person name="Tisserant E."/>
            <person name="Malbreil M."/>
            <person name="Kuo A."/>
            <person name="Kohler A."/>
            <person name="Symeonidi A."/>
            <person name="Balestrini R."/>
            <person name="Charron P."/>
            <person name="Duensing N."/>
            <person name="Frei-dit-Frey N."/>
            <person name="Gianinazzi-Pearson V."/>
            <person name="Gilbert B."/>
            <person name="Handa Y."/>
            <person name="Hijri M."/>
            <person name="Kaul R."/>
            <person name="Kawaguchi M."/>
            <person name="Krajinski F."/>
            <person name="Lammers P."/>
            <person name="Lapierre D."/>
            <person name="Masclaux F.G."/>
            <person name="Murat C."/>
            <person name="Morin E."/>
            <person name="Ndikumana S."/>
            <person name="Pagni M."/>
            <person name="Petitpierre D."/>
            <person name="Requena N."/>
            <person name="Rosikiewicz P."/>
            <person name="Riley R."/>
            <person name="Saito K."/>
            <person name="San Clemente H."/>
            <person name="Shapiro H."/>
            <person name="van Tuinen D."/>
            <person name="Becard G."/>
            <person name="Bonfante P."/>
            <person name="Paszkowski U."/>
            <person name="Shachar-Hill Y."/>
            <person name="Young J.P."/>
            <person name="Sanders I.R."/>
            <person name="Henrissat B."/>
            <person name="Rensing S.A."/>
            <person name="Grigoriev I.V."/>
            <person name="Corradi N."/>
            <person name="Roux C."/>
            <person name="Martin F."/>
        </authorList>
    </citation>
    <scope>NUCLEOTIDE SEQUENCE</scope>
    <source>
        <strain evidence="1">DAOM 197198</strain>
    </source>
</reference>
<name>U9TF75_RHIID</name>
<protein>
    <submittedName>
        <fullName evidence="1">Uncharacterized protein</fullName>
    </submittedName>
</protein>
<dbReference type="EMBL" id="KI291122">
    <property type="protein sequence ID" value="ESA06805.1"/>
    <property type="molecule type" value="Genomic_DNA"/>
</dbReference>
<dbReference type="STRING" id="747089.U9TF75"/>
<accession>U9TF75</accession>
<sequence>MLKILKEDGNTSIAITQRGEFKNNTIKLKGLYIASLVYLIQQIHIRLEKKRQYAEFENQKT</sequence>
<gene>
    <name evidence="1" type="ORF">GLOINDRAFT_33689</name>
</gene>
<organism evidence="1">
    <name type="scientific">Rhizophagus irregularis (strain DAOM 181602 / DAOM 197198 / MUCL 43194)</name>
    <name type="common">Arbuscular mycorrhizal fungus</name>
    <name type="synonym">Glomus intraradices</name>
    <dbReference type="NCBI Taxonomy" id="747089"/>
    <lineage>
        <taxon>Eukaryota</taxon>
        <taxon>Fungi</taxon>
        <taxon>Fungi incertae sedis</taxon>
        <taxon>Mucoromycota</taxon>
        <taxon>Glomeromycotina</taxon>
        <taxon>Glomeromycetes</taxon>
        <taxon>Glomerales</taxon>
        <taxon>Glomeraceae</taxon>
        <taxon>Rhizophagus</taxon>
    </lineage>
</organism>
<proteinExistence type="predicted"/>
<dbReference type="AlphaFoldDB" id="U9TF75"/>